<dbReference type="SUPFAM" id="SSF56112">
    <property type="entry name" value="Protein kinase-like (PK-like)"/>
    <property type="match status" value="1"/>
</dbReference>
<dbReference type="GO" id="GO:0016301">
    <property type="term" value="F:kinase activity"/>
    <property type="evidence" value="ECO:0007669"/>
    <property type="project" value="UniProtKB-KW"/>
</dbReference>
<gene>
    <name evidence="2" type="primary">OXI1</name>
    <name evidence="2" type="ORF">QJS10_CPA06g01396</name>
</gene>
<dbReference type="EMBL" id="JAUJYO010000006">
    <property type="protein sequence ID" value="KAK1314375.1"/>
    <property type="molecule type" value="Genomic_DNA"/>
</dbReference>
<accession>A0AAV9EKR6</accession>
<keyword evidence="3" id="KW-1185">Reference proteome</keyword>
<keyword evidence="2" id="KW-0808">Transferase</keyword>
<dbReference type="InterPro" id="IPR011009">
    <property type="entry name" value="Kinase-like_dom_sf"/>
</dbReference>
<sequence>MDPNLEGEPSPLRGLIRSLLEKDPRRRVSCGGIMGHEFFTGVDWELILEMDRPPFIPGVDQELEKLGDVAGGGGIDVEGVVQSVFGGGDVDGNDGFSDDDNRLLIGQGGTPDSSLKEPKSGSRSLTRGQLELQIPVKGTSSKNR</sequence>
<feature type="region of interest" description="Disordered" evidence="1">
    <location>
        <begin position="88"/>
        <end position="144"/>
    </location>
</feature>
<name>A0AAV9EKR6_ACOCL</name>
<evidence type="ECO:0000313" key="2">
    <source>
        <dbReference type="EMBL" id="KAK1314375.1"/>
    </source>
</evidence>
<dbReference type="Proteomes" id="UP001180020">
    <property type="component" value="Unassembled WGS sequence"/>
</dbReference>
<keyword evidence="2" id="KW-0418">Kinase</keyword>
<dbReference type="Gene3D" id="1.10.510.10">
    <property type="entry name" value="Transferase(Phosphotransferase) domain 1"/>
    <property type="match status" value="1"/>
</dbReference>
<protein>
    <submittedName>
        <fullName evidence="2">Serine/threonine-protein kinase OXI1</fullName>
    </submittedName>
</protein>
<reference evidence="2" key="1">
    <citation type="journal article" date="2023" name="Nat. Commun.">
        <title>Diploid and tetraploid genomes of Acorus and the evolution of monocots.</title>
        <authorList>
            <person name="Ma L."/>
            <person name="Liu K.W."/>
            <person name="Li Z."/>
            <person name="Hsiao Y.Y."/>
            <person name="Qi Y."/>
            <person name="Fu T."/>
            <person name="Tang G.D."/>
            <person name="Zhang D."/>
            <person name="Sun W.H."/>
            <person name="Liu D.K."/>
            <person name="Li Y."/>
            <person name="Chen G.Z."/>
            <person name="Liu X.D."/>
            <person name="Liao X.Y."/>
            <person name="Jiang Y.T."/>
            <person name="Yu X."/>
            <person name="Hao Y."/>
            <person name="Huang J."/>
            <person name="Zhao X.W."/>
            <person name="Ke S."/>
            <person name="Chen Y.Y."/>
            <person name="Wu W.L."/>
            <person name="Hsu J.L."/>
            <person name="Lin Y.F."/>
            <person name="Huang M.D."/>
            <person name="Li C.Y."/>
            <person name="Huang L."/>
            <person name="Wang Z.W."/>
            <person name="Zhao X."/>
            <person name="Zhong W.Y."/>
            <person name="Peng D.H."/>
            <person name="Ahmad S."/>
            <person name="Lan S."/>
            <person name="Zhang J.S."/>
            <person name="Tsai W.C."/>
            <person name="Van de Peer Y."/>
            <person name="Liu Z.J."/>
        </authorList>
    </citation>
    <scope>NUCLEOTIDE SEQUENCE</scope>
    <source>
        <strain evidence="2">CP</strain>
    </source>
</reference>
<reference evidence="2" key="2">
    <citation type="submission" date="2023-06" db="EMBL/GenBank/DDBJ databases">
        <authorList>
            <person name="Ma L."/>
            <person name="Liu K.-W."/>
            <person name="Li Z."/>
            <person name="Hsiao Y.-Y."/>
            <person name="Qi Y."/>
            <person name="Fu T."/>
            <person name="Tang G."/>
            <person name="Zhang D."/>
            <person name="Sun W.-H."/>
            <person name="Liu D.-K."/>
            <person name="Li Y."/>
            <person name="Chen G.-Z."/>
            <person name="Liu X.-D."/>
            <person name="Liao X.-Y."/>
            <person name="Jiang Y.-T."/>
            <person name="Yu X."/>
            <person name="Hao Y."/>
            <person name="Huang J."/>
            <person name="Zhao X.-W."/>
            <person name="Ke S."/>
            <person name="Chen Y.-Y."/>
            <person name="Wu W.-L."/>
            <person name="Hsu J.-L."/>
            <person name="Lin Y.-F."/>
            <person name="Huang M.-D."/>
            <person name="Li C.-Y."/>
            <person name="Huang L."/>
            <person name="Wang Z.-W."/>
            <person name="Zhao X."/>
            <person name="Zhong W.-Y."/>
            <person name="Peng D.-H."/>
            <person name="Ahmad S."/>
            <person name="Lan S."/>
            <person name="Zhang J.-S."/>
            <person name="Tsai W.-C."/>
            <person name="Van De Peer Y."/>
            <person name="Liu Z.-J."/>
        </authorList>
    </citation>
    <scope>NUCLEOTIDE SEQUENCE</scope>
    <source>
        <strain evidence="2">CP</strain>
        <tissue evidence="2">Leaves</tissue>
    </source>
</reference>
<comment type="caution">
    <text evidence="2">The sequence shown here is derived from an EMBL/GenBank/DDBJ whole genome shotgun (WGS) entry which is preliminary data.</text>
</comment>
<evidence type="ECO:0000256" key="1">
    <source>
        <dbReference type="SAM" id="MobiDB-lite"/>
    </source>
</evidence>
<proteinExistence type="predicted"/>
<dbReference type="AlphaFoldDB" id="A0AAV9EKR6"/>
<organism evidence="2 3">
    <name type="scientific">Acorus calamus</name>
    <name type="common">Sweet flag</name>
    <dbReference type="NCBI Taxonomy" id="4465"/>
    <lineage>
        <taxon>Eukaryota</taxon>
        <taxon>Viridiplantae</taxon>
        <taxon>Streptophyta</taxon>
        <taxon>Embryophyta</taxon>
        <taxon>Tracheophyta</taxon>
        <taxon>Spermatophyta</taxon>
        <taxon>Magnoliopsida</taxon>
        <taxon>Liliopsida</taxon>
        <taxon>Acoraceae</taxon>
        <taxon>Acorus</taxon>
    </lineage>
</organism>
<evidence type="ECO:0000313" key="3">
    <source>
        <dbReference type="Proteomes" id="UP001180020"/>
    </source>
</evidence>